<name>A0AAD4NB12_9BILA</name>
<dbReference type="PANTHER" id="PTHR11364">
    <property type="entry name" value="THIOSULFATE SULFERTANSFERASE"/>
    <property type="match status" value="1"/>
</dbReference>
<evidence type="ECO:0000313" key="7">
    <source>
        <dbReference type="Proteomes" id="UP001201812"/>
    </source>
</evidence>
<dbReference type="CDD" id="cd01448">
    <property type="entry name" value="TST_Repeat_1"/>
    <property type="match status" value="1"/>
</dbReference>
<gene>
    <name evidence="6" type="ORF">DdX_05248</name>
</gene>
<organism evidence="6 7">
    <name type="scientific">Ditylenchus destructor</name>
    <dbReference type="NCBI Taxonomy" id="166010"/>
    <lineage>
        <taxon>Eukaryota</taxon>
        <taxon>Metazoa</taxon>
        <taxon>Ecdysozoa</taxon>
        <taxon>Nematoda</taxon>
        <taxon>Chromadorea</taxon>
        <taxon>Rhabditida</taxon>
        <taxon>Tylenchina</taxon>
        <taxon>Tylenchomorpha</taxon>
        <taxon>Sphaerularioidea</taxon>
        <taxon>Anguinidae</taxon>
        <taxon>Anguininae</taxon>
        <taxon>Ditylenchus</taxon>
    </lineage>
</organism>
<evidence type="ECO:0000256" key="4">
    <source>
        <dbReference type="SAM" id="Phobius"/>
    </source>
</evidence>
<reference evidence="6" key="1">
    <citation type="submission" date="2022-01" db="EMBL/GenBank/DDBJ databases">
        <title>Genome Sequence Resource for Two Populations of Ditylenchus destructor, the Migratory Endoparasitic Phytonematode.</title>
        <authorList>
            <person name="Zhang H."/>
            <person name="Lin R."/>
            <person name="Xie B."/>
        </authorList>
    </citation>
    <scope>NUCLEOTIDE SEQUENCE</scope>
    <source>
        <strain evidence="6">BazhouSP</strain>
    </source>
</reference>
<feature type="compositionally biased region" description="Pro residues" evidence="3">
    <location>
        <begin position="140"/>
        <end position="152"/>
    </location>
</feature>
<dbReference type="GO" id="GO:0005739">
    <property type="term" value="C:mitochondrion"/>
    <property type="evidence" value="ECO:0007669"/>
    <property type="project" value="TreeGrafter"/>
</dbReference>
<keyword evidence="1" id="KW-0808">Transferase</keyword>
<accession>A0AAD4NB12</accession>
<feature type="domain" description="Rhodanese" evidence="5">
    <location>
        <begin position="347"/>
        <end position="437"/>
    </location>
</feature>
<dbReference type="CDD" id="cd01449">
    <property type="entry name" value="TST_Repeat_2"/>
    <property type="match status" value="1"/>
</dbReference>
<dbReference type="InterPro" id="IPR045078">
    <property type="entry name" value="TST/MPST-like"/>
</dbReference>
<dbReference type="InterPro" id="IPR036873">
    <property type="entry name" value="Rhodanese-like_dom_sf"/>
</dbReference>
<feature type="region of interest" description="Disordered" evidence="3">
    <location>
        <begin position="1"/>
        <end position="33"/>
    </location>
</feature>
<feature type="domain" description="Rhodanese" evidence="5">
    <location>
        <begin position="481"/>
        <end position="593"/>
    </location>
</feature>
<dbReference type="Pfam" id="PF00581">
    <property type="entry name" value="Rhodanese"/>
    <property type="match status" value="2"/>
</dbReference>
<keyword evidence="2" id="KW-0677">Repeat</keyword>
<dbReference type="SUPFAM" id="SSF52821">
    <property type="entry name" value="Rhodanese/Cell cycle control phosphatase"/>
    <property type="match status" value="2"/>
</dbReference>
<keyword evidence="4" id="KW-0812">Transmembrane</keyword>
<dbReference type="PANTHER" id="PTHR11364:SF30">
    <property type="entry name" value="RHODANESE DOMAIN-CONTAINING PROTEIN"/>
    <property type="match status" value="1"/>
</dbReference>
<dbReference type="EMBL" id="JAKKPZ010000005">
    <property type="protein sequence ID" value="KAI1720996.1"/>
    <property type="molecule type" value="Genomic_DNA"/>
</dbReference>
<evidence type="ECO:0000256" key="2">
    <source>
        <dbReference type="ARBA" id="ARBA00022737"/>
    </source>
</evidence>
<evidence type="ECO:0000313" key="6">
    <source>
        <dbReference type="EMBL" id="KAI1720996.1"/>
    </source>
</evidence>
<keyword evidence="4" id="KW-0472">Membrane</keyword>
<feature type="compositionally biased region" description="Polar residues" evidence="3">
    <location>
        <begin position="17"/>
        <end position="26"/>
    </location>
</feature>
<dbReference type="Proteomes" id="UP001201812">
    <property type="component" value="Unassembled WGS sequence"/>
</dbReference>
<dbReference type="InterPro" id="IPR001763">
    <property type="entry name" value="Rhodanese-like_dom"/>
</dbReference>
<feature type="transmembrane region" description="Helical" evidence="4">
    <location>
        <begin position="189"/>
        <end position="214"/>
    </location>
</feature>
<evidence type="ECO:0000256" key="1">
    <source>
        <dbReference type="ARBA" id="ARBA00022679"/>
    </source>
</evidence>
<proteinExistence type="predicted"/>
<keyword evidence="7" id="KW-1185">Reference proteome</keyword>
<evidence type="ECO:0000256" key="3">
    <source>
        <dbReference type="SAM" id="MobiDB-lite"/>
    </source>
</evidence>
<feature type="compositionally biased region" description="Polar residues" evidence="3">
    <location>
        <begin position="127"/>
        <end position="139"/>
    </location>
</feature>
<dbReference type="SMART" id="SM00450">
    <property type="entry name" value="RHOD"/>
    <property type="match status" value="2"/>
</dbReference>
<comment type="caution">
    <text evidence="6">The sequence shown here is derived from an EMBL/GenBank/DDBJ whole genome shotgun (WGS) entry which is preliminary data.</text>
</comment>
<sequence>MSRIGYPSHSSPAPFWATSSHSSPRTRLNRPGRSSFLGLQHNTFSGRPAHPRPSISVVPSYCGGFDGNRNVNHNNRYTAASTLPYSTVHDFGRAGSYSPTEYEDLDFFYEKPPNEIPSECDFKGQLSKHSTTTTRSIDSTPPPPPPLPPVPIAPKLDFQDSDPTLHSSVYISRADTIQKQKTNKCNCRLYAWVALLVVLALLLACSIIAILWFVQSQHSSTRNNFSHNATLSQTSFDRIVDALRSPFVSRPNYDSPKDNSTHFEIKQDISLPYTHKILRGPEHSENKDADILNGGEDESVKSVSSISDKKKMSVSVTESLIEPNQLLTLIITKRKMCLFEASTTDLESSRQDFRRSHLPSSRLLLFSSLSHNGVPVHPLQFQRFIRSLGVDSDCHIVVYSRRETVWATYAFWIFKLYGHSKVSVLNGGLEQWKALSEKGTGPYTMESDQPSSYEQEKMGDFRAEWVSDYIATFDDVFANFDHHQADIVDAQPQEEFNGKSAGTIIFGHIRTAVNIPSTQLYDIANQTWIHTSDLEKLFRDRGLSPTRSVIVYDGTNTVEASMIWFALHRLHYQAAVYFGSWAEWIIRAPDYLKVIPNGE</sequence>
<dbReference type="GO" id="GO:0004792">
    <property type="term" value="F:thiosulfate-cyanide sulfurtransferase activity"/>
    <property type="evidence" value="ECO:0007669"/>
    <property type="project" value="TreeGrafter"/>
</dbReference>
<dbReference type="Gene3D" id="3.40.250.10">
    <property type="entry name" value="Rhodanese-like domain"/>
    <property type="match status" value="2"/>
</dbReference>
<evidence type="ECO:0000259" key="5">
    <source>
        <dbReference type="PROSITE" id="PS50206"/>
    </source>
</evidence>
<protein>
    <submittedName>
        <fullName evidence="6">Rhodanese-like domain-containing protein</fullName>
    </submittedName>
</protein>
<keyword evidence="4" id="KW-1133">Transmembrane helix</keyword>
<dbReference type="AlphaFoldDB" id="A0AAD4NB12"/>
<dbReference type="PROSITE" id="PS50206">
    <property type="entry name" value="RHODANESE_3"/>
    <property type="match status" value="2"/>
</dbReference>
<feature type="region of interest" description="Disordered" evidence="3">
    <location>
        <begin position="120"/>
        <end position="155"/>
    </location>
</feature>